<reference evidence="2 3" key="1">
    <citation type="journal article" date="2019" name="New Phytol.">
        <title>Comparative genomics reveals unique wood-decay strategies and fruiting body development in the Schizophyllaceae.</title>
        <authorList>
            <person name="Almasi E."/>
            <person name="Sahu N."/>
            <person name="Krizsan K."/>
            <person name="Balint B."/>
            <person name="Kovacs G.M."/>
            <person name="Kiss B."/>
            <person name="Cseklye J."/>
            <person name="Drula E."/>
            <person name="Henrissat B."/>
            <person name="Nagy I."/>
            <person name="Chovatia M."/>
            <person name="Adam C."/>
            <person name="LaButti K."/>
            <person name="Lipzen A."/>
            <person name="Riley R."/>
            <person name="Grigoriev I.V."/>
            <person name="Nagy L.G."/>
        </authorList>
    </citation>
    <scope>NUCLEOTIDE SEQUENCE [LARGE SCALE GENOMIC DNA]</scope>
    <source>
        <strain evidence="2 3">NL-1724</strain>
    </source>
</reference>
<dbReference type="STRING" id="97359.A0A550CMY9"/>
<sequence length="76" mass="8545">MPQSQYGEYTANNGTNSQGNRYAARNYDSGQNTYRYSNRDGSYHYKNADGSKYHNNGRGSSTYTSRDGNVHRSSST</sequence>
<dbReference type="Proteomes" id="UP000320762">
    <property type="component" value="Unassembled WGS sequence"/>
</dbReference>
<proteinExistence type="predicted"/>
<feature type="compositionally biased region" description="Polar residues" evidence="1">
    <location>
        <begin position="53"/>
        <end position="76"/>
    </location>
</feature>
<feature type="compositionally biased region" description="Polar residues" evidence="1">
    <location>
        <begin position="1"/>
        <end position="20"/>
    </location>
</feature>
<dbReference type="OrthoDB" id="5415522at2759"/>
<dbReference type="AlphaFoldDB" id="A0A550CMY9"/>
<feature type="compositionally biased region" description="Basic and acidic residues" evidence="1">
    <location>
        <begin position="37"/>
        <end position="52"/>
    </location>
</feature>
<accession>A0A550CMY9</accession>
<organism evidence="2 3">
    <name type="scientific">Schizophyllum amplum</name>
    <dbReference type="NCBI Taxonomy" id="97359"/>
    <lineage>
        <taxon>Eukaryota</taxon>
        <taxon>Fungi</taxon>
        <taxon>Dikarya</taxon>
        <taxon>Basidiomycota</taxon>
        <taxon>Agaricomycotina</taxon>
        <taxon>Agaricomycetes</taxon>
        <taxon>Agaricomycetidae</taxon>
        <taxon>Agaricales</taxon>
        <taxon>Schizophyllaceae</taxon>
        <taxon>Schizophyllum</taxon>
    </lineage>
</organism>
<evidence type="ECO:0000313" key="3">
    <source>
        <dbReference type="Proteomes" id="UP000320762"/>
    </source>
</evidence>
<feature type="region of interest" description="Disordered" evidence="1">
    <location>
        <begin position="1"/>
        <end position="76"/>
    </location>
</feature>
<gene>
    <name evidence="2" type="ORF">BD626DRAFT_486934</name>
</gene>
<evidence type="ECO:0000313" key="2">
    <source>
        <dbReference type="EMBL" id="TRM66170.1"/>
    </source>
</evidence>
<name>A0A550CMY9_9AGAR</name>
<keyword evidence="3" id="KW-1185">Reference proteome</keyword>
<comment type="caution">
    <text evidence="2">The sequence shown here is derived from an EMBL/GenBank/DDBJ whole genome shotgun (WGS) entry which is preliminary data.</text>
</comment>
<evidence type="ECO:0000256" key="1">
    <source>
        <dbReference type="SAM" id="MobiDB-lite"/>
    </source>
</evidence>
<dbReference type="EMBL" id="VDMD01000004">
    <property type="protein sequence ID" value="TRM66170.1"/>
    <property type="molecule type" value="Genomic_DNA"/>
</dbReference>
<protein>
    <submittedName>
        <fullName evidence="2">Uncharacterized protein</fullName>
    </submittedName>
</protein>